<evidence type="ECO:0000313" key="2">
    <source>
        <dbReference type="Proteomes" id="UP001207440"/>
    </source>
</evidence>
<organism evidence="1 2">
    <name type="scientific">Riemerella anatipestifer</name>
    <name type="common">Moraxella anatipestifer</name>
    <dbReference type="NCBI Taxonomy" id="34085"/>
    <lineage>
        <taxon>Bacteria</taxon>
        <taxon>Pseudomonadati</taxon>
        <taxon>Bacteroidota</taxon>
        <taxon>Flavobacteriia</taxon>
        <taxon>Flavobacteriales</taxon>
        <taxon>Weeksellaceae</taxon>
        <taxon>Riemerella</taxon>
    </lineage>
</organism>
<sequence>MIIVCQKLLKNTKITGIAIFPFIFLRKKADKTNKKLVNHEKIHLRQQLELGLVFFYLWYVLEFYYRLYQYKNPHLAYINICFEREAYANESNLHYLKERSFWAFLKYK</sequence>
<comment type="caution">
    <text evidence="1">The sequence shown here is derived from an EMBL/GenBank/DDBJ whole genome shotgun (WGS) entry which is preliminary data.</text>
</comment>
<dbReference type="Proteomes" id="UP001207440">
    <property type="component" value="Unassembled WGS sequence"/>
</dbReference>
<reference evidence="1" key="1">
    <citation type="submission" date="2022-10" db="EMBL/GenBank/DDBJ databases">
        <title>Sifting through the core-genome to identify putative cross-protective antigens against Riemerella anatipestifer.</title>
        <authorList>
            <person name="Zheng X."/>
            <person name="Zhang W."/>
        </authorList>
    </citation>
    <scope>NUCLEOTIDE SEQUENCE</scope>
    <source>
        <strain evidence="1">ZWRA178</strain>
    </source>
</reference>
<protein>
    <recommendedName>
        <fullName evidence="3">DUF4157 domain-containing protein</fullName>
    </recommendedName>
</protein>
<name>A0AAP3AJU4_RIEAN</name>
<evidence type="ECO:0000313" key="1">
    <source>
        <dbReference type="EMBL" id="MCW0523096.1"/>
    </source>
</evidence>
<dbReference type="AlphaFoldDB" id="A0AAP3AJU4"/>
<proteinExistence type="predicted"/>
<evidence type="ECO:0008006" key="3">
    <source>
        <dbReference type="Google" id="ProtNLM"/>
    </source>
</evidence>
<dbReference type="EMBL" id="JAOZYT010000007">
    <property type="protein sequence ID" value="MCW0523096.1"/>
    <property type="molecule type" value="Genomic_DNA"/>
</dbReference>
<accession>A0AAP3AJU4</accession>
<dbReference type="RefSeq" id="WP_064969883.1">
    <property type="nucleotide sequence ID" value="NZ_CP029760.1"/>
</dbReference>
<gene>
    <name evidence="1" type="ORF">OKE68_02035</name>
</gene>